<dbReference type="EMBL" id="JADWDC010000058">
    <property type="protein sequence ID" value="MCC0178898.1"/>
    <property type="molecule type" value="Genomic_DNA"/>
</dbReference>
<keyword evidence="1" id="KW-1133">Transmembrane helix</keyword>
<comment type="caution">
    <text evidence="2">The sequence shown here is derived from an EMBL/GenBank/DDBJ whole genome shotgun (WGS) entry which is preliminary data.</text>
</comment>
<organism evidence="2 3">
    <name type="scientific">Waterburya agarophytonicola KI4</name>
    <dbReference type="NCBI Taxonomy" id="2874699"/>
    <lineage>
        <taxon>Bacteria</taxon>
        <taxon>Bacillati</taxon>
        <taxon>Cyanobacteriota</taxon>
        <taxon>Cyanophyceae</taxon>
        <taxon>Pleurocapsales</taxon>
        <taxon>Hyellaceae</taxon>
        <taxon>Waterburya</taxon>
        <taxon>Waterburya agarophytonicola</taxon>
    </lineage>
</organism>
<keyword evidence="1" id="KW-0472">Membrane</keyword>
<keyword evidence="3" id="KW-1185">Reference proteome</keyword>
<sequence length="86" mass="9020">MSSNFRIKKQTLEAGIAGAVVTGLLVSISLIFLPIAILLGTVAVPLAIAGIGSTSLRAWEILNRANQVFGLTKQAQILLSDESEKA</sequence>
<gene>
    <name evidence="2" type="ORF">I4641_18170</name>
</gene>
<feature type="transmembrane region" description="Helical" evidence="1">
    <location>
        <begin position="12"/>
        <end position="32"/>
    </location>
</feature>
<dbReference type="Proteomes" id="UP000729733">
    <property type="component" value="Unassembled WGS sequence"/>
</dbReference>
<reference evidence="2" key="1">
    <citation type="journal article" date="2021" name="Antonie Van Leeuwenhoek">
        <title>Draft genome and description of Waterburya agarophytonicola gen. nov. sp. nov. (Pleurocapsales, Cyanobacteria): a seaweed symbiont.</title>
        <authorList>
            <person name="Bonthond G."/>
            <person name="Shalygin S."/>
            <person name="Bayer T."/>
            <person name="Weinberger F."/>
        </authorList>
    </citation>
    <scope>NUCLEOTIDE SEQUENCE</scope>
    <source>
        <strain evidence="2">KI4</strain>
    </source>
</reference>
<protein>
    <submittedName>
        <fullName evidence="2">Uncharacterized protein</fullName>
    </submittedName>
</protein>
<evidence type="ECO:0000313" key="2">
    <source>
        <dbReference type="EMBL" id="MCC0178898.1"/>
    </source>
</evidence>
<keyword evidence="1" id="KW-0812">Transmembrane</keyword>
<dbReference type="AlphaFoldDB" id="A0A964BUU4"/>
<name>A0A964BUU4_9CYAN</name>
<evidence type="ECO:0000256" key="1">
    <source>
        <dbReference type="SAM" id="Phobius"/>
    </source>
</evidence>
<accession>A0A964BUU4</accession>
<evidence type="ECO:0000313" key="3">
    <source>
        <dbReference type="Proteomes" id="UP000729733"/>
    </source>
</evidence>
<proteinExistence type="predicted"/>
<dbReference type="RefSeq" id="WP_229642001.1">
    <property type="nucleotide sequence ID" value="NZ_JADWDC010000058.1"/>
</dbReference>
<feature type="transmembrane region" description="Helical" evidence="1">
    <location>
        <begin position="38"/>
        <end position="59"/>
    </location>
</feature>